<accession>A0ABR4MNM5</accession>
<feature type="region of interest" description="Disordered" evidence="1">
    <location>
        <begin position="61"/>
        <end position="104"/>
    </location>
</feature>
<gene>
    <name evidence="2" type="ORF">HOO65_020418</name>
</gene>
<proteinExistence type="predicted"/>
<sequence length="104" mass="11890">MSSTHFNEQTSNAGRLWIPSAETDLLFAILYAKGKPALSWEPIENIMSQLGYTFTRSALRRKRTPRTADDSAYYPEDSDETDVDMVMETPSKRKRHDNFLDLSG</sequence>
<keyword evidence="3" id="KW-1185">Reference proteome</keyword>
<organism evidence="2 3">
    <name type="scientific">Ceratocystis lukuohia</name>
    <dbReference type="NCBI Taxonomy" id="2019550"/>
    <lineage>
        <taxon>Eukaryota</taxon>
        <taxon>Fungi</taxon>
        <taxon>Dikarya</taxon>
        <taxon>Ascomycota</taxon>
        <taxon>Pezizomycotina</taxon>
        <taxon>Sordariomycetes</taxon>
        <taxon>Hypocreomycetidae</taxon>
        <taxon>Microascales</taxon>
        <taxon>Ceratocystidaceae</taxon>
        <taxon>Ceratocystis</taxon>
    </lineage>
</organism>
<comment type="caution">
    <text evidence="2">The sequence shown here is derived from an EMBL/GenBank/DDBJ whole genome shotgun (WGS) entry which is preliminary data.</text>
</comment>
<protein>
    <submittedName>
        <fullName evidence="2">Uncharacterized protein</fullName>
    </submittedName>
</protein>
<name>A0ABR4MNM5_9PEZI</name>
<reference evidence="2 3" key="1">
    <citation type="submission" date="2020-05" db="EMBL/GenBank/DDBJ databases">
        <title>Ceratocystis lukuohia genome.</title>
        <authorList>
            <person name="Harrington T.C."/>
            <person name="Kim K."/>
            <person name="Mayers C.G."/>
        </authorList>
    </citation>
    <scope>NUCLEOTIDE SEQUENCE [LARGE SCALE GENOMIC DNA]</scope>
    <source>
        <strain evidence="2 3">C4212</strain>
    </source>
</reference>
<evidence type="ECO:0000313" key="2">
    <source>
        <dbReference type="EMBL" id="KAL2889876.1"/>
    </source>
</evidence>
<feature type="compositionally biased region" description="Acidic residues" evidence="1">
    <location>
        <begin position="76"/>
        <end position="85"/>
    </location>
</feature>
<dbReference type="RefSeq" id="XP_070861056.1">
    <property type="nucleotide sequence ID" value="XM_071007087.1"/>
</dbReference>
<evidence type="ECO:0000256" key="1">
    <source>
        <dbReference type="SAM" id="MobiDB-lite"/>
    </source>
</evidence>
<dbReference type="EMBL" id="JABSNW010000002">
    <property type="protein sequence ID" value="KAL2889876.1"/>
    <property type="molecule type" value="Genomic_DNA"/>
</dbReference>
<dbReference type="Proteomes" id="UP001610728">
    <property type="component" value="Unassembled WGS sequence"/>
</dbReference>
<evidence type="ECO:0000313" key="3">
    <source>
        <dbReference type="Proteomes" id="UP001610728"/>
    </source>
</evidence>
<dbReference type="GeneID" id="98116051"/>